<reference evidence="1 2" key="1">
    <citation type="journal article" date="2019" name="Sci. Rep.">
        <title>Orb-weaving spider Araneus ventricosus genome elucidates the spidroin gene catalogue.</title>
        <authorList>
            <person name="Kono N."/>
            <person name="Nakamura H."/>
            <person name="Ohtoshi R."/>
            <person name="Moran D.A.P."/>
            <person name="Shinohara A."/>
            <person name="Yoshida Y."/>
            <person name="Fujiwara M."/>
            <person name="Mori M."/>
            <person name="Tomita M."/>
            <person name="Arakawa K."/>
        </authorList>
    </citation>
    <scope>NUCLEOTIDE SEQUENCE [LARGE SCALE GENOMIC DNA]</scope>
</reference>
<protein>
    <recommendedName>
        <fullName evidence="3">EB domain-containing protein</fullName>
    </recommendedName>
</protein>
<dbReference type="OrthoDB" id="6436532at2759"/>
<accession>A0A4Y2PSU3</accession>
<dbReference type="AlphaFoldDB" id="A0A4Y2PSU3"/>
<keyword evidence="2" id="KW-1185">Reference proteome</keyword>
<evidence type="ECO:0008006" key="3">
    <source>
        <dbReference type="Google" id="ProtNLM"/>
    </source>
</evidence>
<gene>
    <name evidence="1" type="ORF">AVEN_132561_1</name>
</gene>
<evidence type="ECO:0000313" key="2">
    <source>
        <dbReference type="Proteomes" id="UP000499080"/>
    </source>
</evidence>
<name>A0A4Y2PSU3_ARAVE</name>
<organism evidence="1 2">
    <name type="scientific">Araneus ventricosus</name>
    <name type="common">Orbweaver spider</name>
    <name type="synonym">Epeira ventricosa</name>
    <dbReference type="NCBI Taxonomy" id="182803"/>
    <lineage>
        <taxon>Eukaryota</taxon>
        <taxon>Metazoa</taxon>
        <taxon>Ecdysozoa</taxon>
        <taxon>Arthropoda</taxon>
        <taxon>Chelicerata</taxon>
        <taxon>Arachnida</taxon>
        <taxon>Araneae</taxon>
        <taxon>Araneomorphae</taxon>
        <taxon>Entelegynae</taxon>
        <taxon>Araneoidea</taxon>
        <taxon>Araneidae</taxon>
        <taxon>Araneus</taxon>
    </lineage>
</organism>
<dbReference type="EMBL" id="BGPR01012037">
    <property type="protein sequence ID" value="GBN54192.1"/>
    <property type="molecule type" value="Genomic_DNA"/>
</dbReference>
<comment type="caution">
    <text evidence="1">The sequence shown here is derived from an EMBL/GenBank/DDBJ whole genome shotgun (WGS) entry which is preliminary data.</text>
</comment>
<sequence>MFPRRCKANEYCYRPNFIPLDLSYCLPYRGKGTPCDQIFLCQPGLECKARGNGVFQIPSCQDPSSPTTRLFTTSTSIP</sequence>
<dbReference type="Proteomes" id="UP000499080">
    <property type="component" value="Unassembled WGS sequence"/>
</dbReference>
<proteinExistence type="predicted"/>
<evidence type="ECO:0000313" key="1">
    <source>
        <dbReference type="EMBL" id="GBN54192.1"/>
    </source>
</evidence>